<name>A0AAJ0MVW1_9PEZI</name>
<reference evidence="2 3" key="1">
    <citation type="journal article" date="2023" name="Mol. Phylogenet. Evol.">
        <title>Genome-scale phylogeny and comparative genomics of the fungal order Sordariales.</title>
        <authorList>
            <person name="Hensen N."/>
            <person name="Bonometti L."/>
            <person name="Westerberg I."/>
            <person name="Brannstrom I.O."/>
            <person name="Guillou S."/>
            <person name="Cros-Aarteil S."/>
            <person name="Calhoun S."/>
            <person name="Haridas S."/>
            <person name="Kuo A."/>
            <person name="Mondo S."/>
            <person name="Pangilinan J."/>
            <person name="Riley R."/>
            <person name="LaButti K."/>
            <person name="Andreopoulos B."/>
            <person name="Lipzen A."/>
            <person name="Chen C."/>
            <person name="Yan M."/>
            <person name="Daum C."/>
            <person name="Ng V."/>
            <person name="Clum A."/>
            <person name="Steindorff A."/>
            <person name="Ohm R.A."/>
            <person name="Martin F."/>
            <person name="Silar P."/>
            <person name="Natvig D.O."/>
            <person name="Lalanne C."/>
            <person name="Gautier V."/>
            <person name="Ament-Velasquez S.L."/>
            <person name="Kruys A."/>
            <person name="Hutchinson M.I."/>
            <person name="Powell A.J."/>
            <person name="Barry K."/>
            <person name="Miller A.N."/>
            <person name="Grigoriev I.V."/>
            <person name="Debuchy R."/>
            <person name="Gladieux P."/>
            <person name="Hiltunen Thoren M."/>
            <person name="Johannesson H."/>
        </authorList>
    </citation>
    <scope>NUCLEOTIDE SEQUENCE [LARGE SCALE GENOMIC DNA]</scope>
    <source>
        <strain evidence="2 3">FGSC 10403</strain>
    </source>
</reference>
<dbReference type="Proteomes" id="UP001285908">
    <property type="component" value="Unassembled WGS sequence"/>
</dbReference>
<feature type="region of interest" description="Disordered" evidence="1">
    <location>
        <begin position="86"/>
        <end position="114"/>
    </location>
</feature>
<dbReference type="EMBL" id="JAULSX010000001">
    <property type="protein sequence ID" value="KAK3499672.1"/>
    <property type="molecule type" value="Genomic_DNA"/>
</dbReference>
<dbReference type="AlphaFoldDB" id="A0AAJ0MVW1"/>
<evidence type="ECO:0000256" key="1">
    <source>
        <dbReference type="SAM" id="MobiDB-lite"/>
    </source>
</evidence>
<evidence type="ECO:0000313" key="3">
    <source>
        <dbReference type="Proteomes" id="UP001285908"/>
    </source>
</evidence>
<sequence length="114" mass="13026">MIPCRRKHPVLGCNLHRIPDGRDPAELSYNYHTWACWTESARLANNRSTRLHPSHEMPRSERVLDVLSSSAWNTIGMLENWGLRETRTGQKGHPTTLPRVNSRTDLGTAPLHVH</sequence>
<gene>
    <name evidence="2" type="ORF">B0T23DRAFT_23225</name>
</gene>
<evidence type="ECO:0000313" key="2">
    <source>
        <dbReference type="EMBL" id="KAK3499672.1"/>
    </source>
</evidence>
<proteinExistence type="predicted"/>
<dbReference type="GeneID" id="87871528"/>
<protein>
    <submittedName>
        <fullName evidence="2">Uncharacterized protein</fullName>
    </submittedName>
</protein>
<keyword evidence="3" id="KW-1185">Reference proteome</keyword>
<comment type="caution">
    <text evidence="2">The sequence shown here is derived from an EMBL/GenBank/DDBJ whole genome shotgun (WGS) entry which is preliminary data.</text>
</comment>
<organism evidence="2 3">
    <name type="scientific">Neurospora hispaniola</name>
    <dbReference type="NCBI Taxonomy" id="588809"/>
    <lineage>
        <taxon>Eukaryota</taxon>
        <taxon>Fungi</taxon>
        <taxon>Dikarya</taxon>
        <taxon>Ascomycota</taxon>
        <taxon>Pezizomycotina</taxon>
        <taxon>Sordariomycetes</taxon>
        <taxon>Sordariomycetidae</taxon>
        <taxon>Sordariales</taxon>
        <taxon>Sordariaceae</taxon>
        <taxon>Neurospora</taxon>
    </lineage>
</organism>
<dbReference type="RefSeq" id="XP_062697305.1">
    <property type="nucleotide sequence ID" value="XM_062833906.1"/>
</dbReference>
<accession>A0AAJ0MVW1</accession>